<evidence type="ECO:0000259" key="1">
    <source>
        <dbReference type="Pfam" id="PF13614"/>
    </source>
</evidence>
<dbReference type="PANTHER" id="PTHR13696:SF52">
    <property type="entry name" value="PARA FAMILY PROTEIN CT_582"/>
    <property type="match status" value="1"/>
</dbReference>
<feature type="domain" description="AAA" evidence="1">
    <location>
        <begin position="1"/>
        <end position="157"/>
    </location>
</feature>
<evidence type="ECO:0000313" key="3">
    <source>
        <dbReference type="Proteomes" id="UP000198873"/>
    </source>
</evidence>
<dbReference type="SUPFAM" id="SSF52540">
    <property type="entry name" value="P-loop containing nucleoside triphosphate hydrolases"/>
    <property type="match status" value="1"/>
</dbReference>
<proteinExistence type="predicted"/>
<name>A0A1I6WDL9_9ACTN</name>
<organism evidence="2 3">
    <name type="scientific">Streptomyces harbinensis</name>
    <dbReference type="NCBI Taxonomy" id="1176198"/>
    <lineage>
        <taxon>Bacteria</taxon>
        <taxon>Bacillati</taxon>
        <taxon>Actinomycetota</taxon>
        <taxon>Actinomycetes</taxon>
        <taxon>Kitasatosporales</taxon>
        <taxon>Streptomycetaceae</taxon>
        <taxon>Streptomyces</taxon>
    </lineage>
</organism>
<evidence type="ECO:0000313" key="2">
    <source>
        <dbReference type="EMBL" id="SFT24085.1"/>
    </source>
</evidence>
<dbReference type="Proteomes" id="UP000198873">
    <property type="component" value="Unassembled WGS sequence"/>
</dbReference>
<dbReference type="AlphaFoldDB" id="A0A1I6WDL9"/>
<dbReference type="InterPro" id="IPR050678">
    <property type="entry name" value="DNA_Partitioning_ATPase"/>
</dbReference>
<reference evidence="3" key="1">
    <citation type="submission" date="2016-10" db="EMBL/GenBank/DDBJ databases">
        <authorList>
            <person name="Varghese N."/>
            <person name="Submissions S."/>
        </authorList>
    </citation>
    <scope>NUCLEOTIDE SEQUENCE [LARGE SCALE GENOMIC DNA]</scope>
    <source>
        <strain evidence="3">CGMCC 4.7047</strain>
    </source>
</reference>
<protein>
    <submittedName>
        <fullName evidence="2">Chromosome partitioning protein</fullName>
    </submittedName>
</protein>
<accession>A0A1I6WDL9</accession>
<dbReference type="STRING" id="1176198.SAMN05444716_1236"/>
<dbReference type="InterPro" id="IPR025669">
    <property type="entry name" value="AAA_dom"/>
</dbReference>
<dbReference type="InterPro" id="IPR027417">
    <property type="entry name" value="P-loop_NTPase"/>
</dbReference>
<keyword evidence="3" id="KW-1185">Reference proteome</keyword>
<dbReference type="EMBL" id="FPAB01000023">
    <property type="protein sequence ID" value="SFT24085.1"/>
    <property type="molecule type" value="Genomic_DNA"/>
</dbReference>
<sequence>MIDADPQGAAVTAWIGALYPDGLPTEQRYNLRHVFLGTEPGAAGGLTREVSLDEATWPTALENLDLVPCGPDLSRVEYERTGGTDDALRYAIAESEQHYDVTVIDASRTMSLVTLACLIAADDAVVPVKPGVLDAMGVASLDEILARIRRRQNPKLRVAAVLATMWSKSNLARDVQEQAAEDYPEAIVSPIRNTTQVGEAPHSGKPTRLYAPRATAVADYDQVARLILGTPGAA</sequence>
<gene>
    <name evidence="2" type="ORF">SAMN05444716_1236</name>
</gene>
<dbReference type="Gene3D" id="3.40.50.300">
    <property type="entry name" value="P-loop containing nucleotide triphosphate hydrolases"/>
    <property type="match status" value="1"/>
</dbReference>
<dbReference type="PANTHER" id="PTHR13696">
    <property type="entry name" value="P-LOOP CONTAINING NUCLEOSIDE TRIPHOSPHATE HYDROLASE"/>
    <property type="match status" value="1"/>
</dbReference>
<dbReference type="CDD" id="cd02042">
    <property type="entry name" value="ParAB_family"/>
    <property type="match status" value="1"/>
</dbReference>
<dbReference type="Pfam" id="PF13614">
    <property type="entry name" value="AAA_31"/>
    <property type="match status" value="1"/>
</dbReference>